<comment type="caution">
    <text evidence="8">The sequence shown here is derived from an EMBL/GenBank/DDBJ whole genome shotgun (WGS) entry which is preliminary data.</text>
</comment>
<evidence type="ECO:0000256" key="5">
    <source>
        <dbReference type="ARBA" id="ARBA00023136"/>
    </source>
</evidence>
<feature type="transmembrane region" description="Helical" evidence="7">
    <location>
        <begin position="365"/>
        <end position="382"/>
    </location>
</feature>
<accession>A0A3E0W0H0</accession>
<feature type="transmembrane region" description="Helical" evidence="7">
    <location>
        <begin position="308"/>
        <end position="328"/>
    </location>
</feature>
<evidence type="ECO:0000256" key="1">
    <source>
        <dbReference type="ARBA" id="ARBA00004651"/>
    </source>
</evidence>
<dbReference type="EMBL" id="NBXB01000021">
    <property type="protein sequence ID" value="RFA15068.1"/>
    <property type="molecule type" value="Genomic_DNA"/>
</dbReference>
<keyword evidence="3 7" id="KW-0812">Transmembrane</keyword>
<feature type="compositionally biased region" description="Polar residues" evidence="6">
    <location>
        <begin position="59"/>
        <end position="73"/>
    </location>
</feature>
<feature type="transmembrane region" description="Helical" evidence="7">
    <location>
        <begin position="340"/>
        <end position="358"/>
    </location>
</feature>
<dbReference type="PANTHER" id="PTHR32196">
    <property type="entry name" value="ABC TRANSPORTER PERMEASE PROTEIN YPHD-RELATED-RELATED"/>
    <property type="match status" value="1"/>
</dbReference>
<dbReference type="GO" id="GO:0022857">
    <property type="term" value="F:transmembrane transporter activity"/>
    <property type="evidence" value="ECO:0007669"/>
    <property type="project" value="InterPro"/>
</dbReference>
<feature type="transmembrane region" description="Helical" evidence="7">
    <location>
        <begin position="388"/>
        <end position="409"/>
    </location>
</feature>
<reference evidence="8 9" key="1">
    <citation type="submission" date="2017-04" db="EMBL/GenBank/DDBJ databases">
        <title>Comparative genome analysis of Subtercola boreus.</title>
        <authorList>
            <person name="Cho Y.-J."/>
            <person name="Cho A."/>
            <person name="Kim O.-S."/>
            <person name="Lee J.-I."/>
        </authorList>
    </citation>
    <scope>NUCLEOTIDE SEQUENCE [LARGE SCALE GENOMIC DNA]</scope>
    <source>
        <strain evidence="8 9">P27479</strain>
    </source>
</reference>
<proteinExistence type="predicted"/>
<comment type="subcellular location">
    <subcellularLocation>
        <location evidence="1">Cell membrane</location>
        <topology evidence="1">Multi-pass membrane protein</topology>
    </subcellularLocation>
</comment>
<dbReference type="Pfam" id="PF02653">
    <property type="entry name" value="BPD_transp_2"/>
    <property type="match status" value="1"/>
</dbReference>
<feature type="transmembrane region" description="Helical" evidence="7">
    <location>
        <begin position="215"/>
        <end position="234"/>
    </location>
</feature>
<dbReference type="AlphaFoldDB" id="A0A3E0W0H0"/>
<keyword evidence="5 7" id="KW-0472">Membrane</keyword>
<keyword evidence="4 7" id="KW-1133">Transmembrane helix</keyword>
<evidence type="ECO:0000256" key="2">
    <source>
        <dbReference type="ARBA" id="ARBA00022475"/>
    </source>
</evidence>
<name>A0A3E0W0H0_9MICO</name>
<feature type="transmembrane region" description="Helical" evidence="7">
    <location>
        <begin position="104"/>
        <end position="123"/>
    </location>
</feature>
<dbReference type="Proteomes" id="UP000256541">
    <property type="component" value="Unassembled WGS sequence"/>
</dbReference>
<evidence type="ECO:0000256" key="6">
    <source>
        <dbReference type="SAM" id="MobiDB-lite"/>
    </source>
</evidence>
<dbReference type="CDD" id="cd06579">
    <property type="entry name" value="TM_PBP1_transp_AraH_like"/>
    <property type="match status" value="1"/>
</dbReference>
<dbReference type="GO" id="GO:0005886">
    <property type="term" value="C:plasma membrane"/>
    <property type="evidence" value="ECO:0007669"/>
    <property type="project" value="UniProtKB-SubCell"/>
</dbReference>
<organism evidence="8 9">
    <name type="scientific">Subtercola boreus</name>
    <dbReference type="NCBI Taxonomy" id="120213"/>
    <lineage>
        <taxon>Bacteria</taxon>
        <taxon>Bacillati</taxon>
        <taxon>Actinomycetota</taxon>
        <taxon>Actinomycetes</taxon>
        <taxon>Micrococcales</taxon>
        <taxon>Microbacteriaceae</taxon>
        <taxon>Subtercola</taxon>
    </lineage>
</organism>
<feature type="transmembrane region" description="Helical" evidence="7">
    <location>
        <begin position="135"/>
        <end position="154"/>
    </location>
</feature>
<dbReference type="InterPro" id="IPR001851">
    <property type="entry name" value="ABC_transp_permease"/>
</dbReference>
<gene>
    <name evidence="8" type="ORF">B7R22_06955</name>
</gene>
<protein>
    <submittedName>
        <fullName evidence="8">ABC transporter permease</fullName>
    </submittedName>
</protein>
<feature type="compositionally biased region" description="Low complexity" evidence="6">
    <location>
        <begin position="1"/>
        <end position="19"/>
    </location>
</feature>
<sequence>MGWTSSTPDPNSSPTNPSPGCRVLPAPKAPPPAGASNQEEGPGRPCAPGPSPSSHEQRSSGATVSNATQTGPNPTAERKPVDLAAEFLDRSTPLSRVRNALHRYPALSPALVLVIAVIVFGIISPRFFLANNLSLITQQVAVVGTLAIAQTLIILTAGIDLSVGAMMVMATMVIAQTATQNNVPAPLALLLGLVVGLAAGTLNGLLVTRLKLPPFIVTLGTLNIFVALNLLYSHSASVVGQDLPNLITATGNTFKIGGIGITYGVVTMLILYVIMAFIMSKTAWGRHVYAVGDDKESARLAGIRVNRVLLSVYIAAGAIVAVAAWIQIGRADAASPNAGVDLNLDSITAVVIGGTSLFGGRGTIWGSLLGALIVGIFRNGLALAGLDVLYQTLAVGVLIIVAVALDQWIRKVRK</sequence>
<evidence type="ECO:0000313" key="8">
    <source>
        <dbReference type="EMBL" id="RFA15068.1"/>
    </source>
</evidence>
<dbReference type="OrthoDB" id="9808136at2"/>
<evidence type="ECO:0000256" key="7">
    <source>
        <dbReference type="SAM" id="Phobius"/>
    </source>
</evidence>
<feature type="region of interest" description="Disordered" evidence="6">
    <location>
        <begin position="1"/>
        <end position="80"/>
    </location>
</feature>
<evidence type="ECO:0000256" key="4">
    <source>
        <dbReference type="ARBA" id="ARBA00022989"/>
    </source>
</evidence>
<evidence type="ECO:0000313" key="9">
    <source>
        <dbReference type="Proteomes" id="UP000256541"/>
    </source>
</evidence>
<evidence type="ECO:0000256" key="3">
    <source>
        <dbReference type="ARBA" id="ARBA00022692"/>
    </source>
</evidence>
<feature type="transmembrane region" description="Helical" evidence="7">
    <location>
        <begin position="185"/>
        <end position="208"/>
    </location>
</feature>
<feature type="transmembrane region" description="Helical" evidence="7">
    <location>
        <begin position="254"/>
        <end position="278"/>
    </location>
</feature>
<keyword evidence="2" id="KW-1003">Cell membrane</keyword>